<dbReference type="Pfam" id="PF00520">
    <property type="entry name" value="Ion_trans"/>
    <property type="match status" value="2"/>
</dbReference>
<dbReference type="GO" id="GO:0005509">
    <property type="term" value="F:calcium ion binding"/>
    <property type="evidence" value="ECO:0007669"/>
    <property type="project" value="InterPro"/>
</dbReference>
<dbReference type="InterPro" id="IPR005821">
    <property type="entry name" value="Ion_trans_dom"/>
</dbReference>
<dbReference type="PANTHER" id="PTHR46726">
    <property type="entry name" value="TWO PORE CHANNEL 3"/>
    <property type="match status" value="1"/>
</dbReference>
<evidence type="ECO:0000256" key="5">
    <source>
        <dbReference type="ARBA" id="ARBA00023136"/>
    </source>
</evidence>
<evidence type="ECO:0000313" key="10">
    <source>
        <dbReference type="EMBL" id="OLP98996.1"/>
    </source>
</evidence>
<accession>A0A1Q9DV04</accession>
<evidence type="ECO:0000256" key="8">
    <source>
        <dbReference type="SAM" id="Phobius"/>
    </source>
</evidence>
<keyword evidence="4 8" id="KW-1133">Transmembrane helix</keyword>
<dbReference type="Proteomes" id="UP000186817">
    <property type="component" value="Unassembled WGS sequence"/>
</dbReference>
<evidence type="ECO:0000256" key="3">
    <source>
        <dbReference type="ARBA" id="ARBA00022837"/>
    </source>
</evidence>
<organism evidence="10 11">
    <name type="scientific">Symbiodinium microadriaticum</name>
    <name type="common">Dinoflagellate</name>
    <name type="synonym">Zooxanthella microadriatica</name>
    <dbReference type="NCBI Taxonomy" id="2951"/>
    <lineage>
        <taxon>Eukaryota</taxon>
        <taxon>Sar</taxon>
        <taxon>Alveolata</taxon>
        <taxon>Dinophyceae</taxon>
        <taxon>Suessiales</taxon>
        <taxon>Symbiodiniaceae</taxon>
        <taxon>Symbiodinium</taxon>
    </lineage>
</organism>
<feature type="compositionally biased region" description="Acidic residues" evidence="7">
    <location>
        <begin position="405"/>
        <end position="414"/>
    </location>
</feature>
<evidence type="ECO:0000259" key="9">
    <source>
        <dbReference type="PROSITE" id="PS50222"/>
    </source>
</evidence>
<dbReference type="SUPFAM" id="SSF47473">
    <property type="entry name" value="EF-hand"/>
    <property type="match status" value="1"/>
</dbReference>
<comment type="subcellular location">
    <subcellularLocation>
        <location evidence="1">Membrane</location>
        <topology evidence="1">Multi-pass membrane protein</topology>
    </subcellularLocation>
</comment>
<dbReference type="InterPro" id="IPR018247">
    <property type="entry name" value="EF_Hand_1_Ca_BS"/>
</dbReference>
<dbReference type="GO" id="GO:0016020">
    <property type="term" value="C:membrane"/>
    <property type="evidence" value="ECO:0007669"/>
    <property type="project" value="UniProtKB-SubCell"/>
</dbReference>
<feature type="transmembrane region" description="Helical" evidence="8">
    <location>
        <begin position="697"/>
        <end position="721"/>
    </location>
</feature>
<evidence type="ECO:0000256" key="6">
    <source>
        <dbReference type="SAM" id="Coils"/>
    </source>
</evidence>
<dbReference type="PANTHER" id="PTHR46726:SF1">
    <property type="entry name" value="TWO-PORE CALCIUM CHANNEL 3"/>
    <property type="match status" value="1"/>
</dbReference>
<dbReference type="SUPFAM" id="SSF81324">
    <property type="entry name" value="Voltage-gated potassium channels"/>
    <property type="match status" value="1"/>
</dbReference>
<dbReference type="OrthoDB" id="443832at2759"/>
<feature type="region of interest" description="Disordered" evidence="7">
    <location>
        <begin position="187"/>
        <end position="209"/>
    </location>
</feature>
<dbReference type="Gene3D" id="1.10.238.10">
    <property type="entry name" value="EF-hand"/>
    <property type="match status" value="1"/>
</dbReference>
<dbReference type="PROSITE" id="PS50222">
    <property type="entry name" value="EF_HAND_2"/>
    <property type="match status" value="1"/>
</dbReference>
<dbReference type="Pfam" id="PF13202">
    <property type="entry name" value="EF-hand_5"/>
    <property type="match status" value="1"/>
</dbReference>
<feature type="transmembrane region" description="Helical" evidence="8">
    <location>
        <begin position="618"/>
        <end position="644"/>
    </location>
</feature>
<evidence type="ECO:0000313" key="11">
    <source>
        <dbReference type="Proteomes" id="UP000186817"/>
    </source>
</evidence>
<gene>
    <name evidence="10" type="ORF">AK812_SmicGene18494</name>
</gene>
<name>A0A1Q9DV04_SYMMI</name>
<dbReference type="InterPro" id="IPR027359">
    <property type="entry name" value="Volt_channel_dom_sf"/>
</dbReference>
<keyword evidence="6" id="KW-0175">Coiled coil</keyword>
<dbReference type="EMBL" id="LSRX01000378">
    <property type="protein sequence ID" value="OLP98996.1"/>
    <property type="molecule type" value="Genomic_DNA"/>
</dbReference>
<evidence type="ECO:0000256" key="7">
    <source>
        <dbReference type="SAM" id="MobiDB-lite"/>
    </source>
</evidence>
<dbReference type="PROSITE" id="PS00018">
    <property type="entry name" value="EF_HAND_1"/>
    <property type="match status" value="2"/>
</dbReference>
<feature type="region of interest" description="Disordered" evidence="7">
    <location>
        <begin position="381"/>
        <end position="414"/>
    </location>
</feature>
<evidence type="ECO:0000256" key="4">
    <source>
        <dbReference type="ARBA" id="ARBA00022989"/>
    </source>
</evidence>
<feature type="domain" description="EF-hand" evidence="9">
    <location>
        <begin position="746"/>
        <end position="781"/>
    </location>
</feature>
<keyword evidence="3" id="KW-0106">Calcium</keyword>
<keyword evidence="11" id="KW-1185">Reference proteome</keyword>
<proteinExistence type="predicted"/>
<evidence type="ECO:0000256" key="2">
    <source>
        <dbReference type="ARBA" id="ARBA00022692"/>
    </source>
</evidence>
<reference evidence="10 11" key="1">
    <citation type="submission" date="2016-02" db="EMBL/GenBank/DDBJ databases">
        <title>Genome analysis of coral dinoflagellate symbionts highlights evolutionary adaptations to a symbiotic lifestyle.</title>
        <authorList>
            <person name="Aranda M."/>
            <person name="Li Y."/>
            <person name="Liew Y.J."/>
            <person name="Baumgarten S."/>
            <person name="Simakov O."/>
            <person name="Wilson M."/>
            <person name="Piel J."/>
            <person name="Ashoor H."/>
            <person name="Bougouffa S."/>
            <person name="Bajic V.B."/>
            <person name="Ryu T."/>
            <person name="Ravasi T."/>
            <person name="Bayer T."/>
            <person name="Micklem G."/>
            <person name="Kim H."/>
            <person name="Bhak J."/>
            <person name="Lajeunesse T.C."/>
            <person name="Voolstra C.R."/>
        </authorList>
    </citation>
    <scope>NUCLEOTIDE SEQUENCE [LARGE SCALE GENOMIC DNA]</scope>
    <source>
        <strain evidence="10 11">CCMP2467</strain>
    </source>
</reference>
<keyword evidence="5 8" id="KW-0472">Membrane</keyword>
<dbReference type="InterPro" id="IPR011992">
    <property type="entry name" value="EF-hand-dom_pair"/>
</dbReference>
<feature type="coiled-coil region" evidence="6">
    <location>
        <begin position="159"/>
        <end position="186"/>
    </location>
</feature>
<sequence>MAATATTRPAKPRRKLDTAQREGIEQLLEHDKRHLLKVRDLQSKSQALLKPEDIQVVLYDVYSVDSFAACCVARKFLGLGVHYEGVTRGSCVQHLSLDAEGLDGKAVALLGLCWKVVDILDLDLHRRVGRGAQTSLGCMQRPAWLQGKNLQTEEDEIFLSLLDRLREEHELQVNNLSSKIGELQKRLDTSGPSRHEDEGQTGTNSVELGLEEDKDKAEGDGMHALRSGGGGSPKLQRKQTNSQFTHLGIHTHTDGWRDAPGNFFHRYRGFVSSALFETSFASLIVFNALVMAADVQVIGIDIGADLAYAAYMPTSLTAPWARPMFEYFEWFFGIAFTVEIVMKFTAFGLDFVKDLWNWIDTFIASGDGSFLRKRRIEDAVQDAPSGSGHLDTGQPIGGEATPAEHDEEDSDDQLDDPLQELFGIASKPDARTTTLTPQQLNKLAASTVCDNGTQCGIMGQMYLRGRIQTALQIGEEGVKTTTAEKGKVWTRTGRGGLQAGRRTEPTTPMQWLAAPASHLESHRFADVTVTDQAREDQQLQYNGSPPQRVAISAHSAYTVDSLVCCWYIDVVANDILPINTTLLRLLRLVRLLRLLRLVRLIKTFDSLYLMTTALKGSALILTWACVLLLVLQILLALLLNQILYTVYFPSEDYPLAERLELFEYFGTFTRSMLSMFEITLGNWPPVCRLLSEKVSEWFMLLCVLHKLVIGFAVVGVINGVFIQETFKVASSDNQIMMRQKERSSNLHEMKMRQLFLEADNDQDGLVSREEWRALVSHPAVQLWLGSMDLDAADGDGLYDLILDADKDGDLTMDELIRGVARLKGQARSYDLQMLLRQVNFLTDQVDKLNRKFMDKGAGSAALQDFGPATEDVGNEGHAYQLMQGSAWRCMEYHCRILIMDTHRGVKEEIEHASDSCLVFVDEEMGAGVLAWNYFFETKPVPVILRAIEDAHLGRSAFRDGRALEDGLDALDSGFVNALGEKRHVKVALKDSTFQRFGDLIEDKDLAKQQISEAIAAGKQVECEIYEKGREASRSSAVCTFRAFPAWKCNVAFMQSPYEGRVAESLAVELANSCKGAEHRCFGAVVEFRGAGARVILRSGPGGPDVSQVARHYEGSGSSTRAFFMVDAANVDSMFVKPEIVLRQVTQQGQDPVPPDQVALEDEHCLQAQPGDKVTVIYRGERKPSTPFDQWSWCYKSDDPKQEGWLPTFAHTLFVATRSEPSGGQGTEKVSEGDLILPLALRGDFLLGTRLSLGPANLSNNWFPFDHELYKPVQPSSAKVIVEEANLFYEPNIRVAGYGCA</sequence>
<comment type="caution">
    <text evidence="10">The sequence shown here is derived from an EMBL/GenBank/DDBJ whole genome shotgun (WGS) entry which is preliminary data.</text>
</comment>
<evidence type="ECO:0000256" key="1">
    <source>
        <dbReference type="ARBA" id="ARBA00004141"/>
    </source>
</evidence>
<feature type="compositionally biased region" description="Basic and acidic residues" evidence="7">
    <location>
        <begin position="187"/>
        <end position="198"/>
    </location>
</feature>
<dbReference type="InterPro" id="IPR002048">
    <property type="entry name" value="EF_hand_dom"/>
</dbReference>
<dbReference type="Gene3D" id="1.10.287.70">
    <property type="match status" value="1"/>
</dbReference>
<protein>
    <recommendedName>
        <fullName evidence="9">EF-hand domain-containing protein</fullName>
    </recommendedName>
</protein>
<dbReference type="GO" id="GO:0005216">
    <property type="term" value="F:monoatomic ion channel activity"/>
    <property type="evidence" value="ECO:0007669"/>
    <property type="project" value="InterPro"/>
</dbReference>
<dbReference type="Gene3D" id="1.20.120.350">
    <property type="entry name" value="Voltage-gated potassium channels. Chain C"/>
    <property type="match status" value="1"/>
</dbReference>
<keyword evidence="2 8" id="KW-0812">Transmembrane</keyword>